<dbReference type="AlphaFoldDB" id="A0AA87AWW9"/>
<organism evidence="2 3">
    <name type="scientific">Gemella haemolysans M341</name>
    <dbReference type="NCBI Taxonomy" id="562981"/>
    <lineage>
        <taxon>Bacteria</taxon>
        <taxon>Bacillati</taxon>
        <taxon>Bacillota</taxon>
        <taxon>Bacilli</taxon>
        <taxon>Bacillales</taxon>
        <taxon>Gemellaceae</taxon>
        <taxon>Gemella</taxon>
    </lineage>
</organism>
<sequence length="163" mass="18589">MNKQYYLCTEILSEGSSVALAFDVNWDLDISDLVRVKLILNPSEVFDSFMLDVYDNLDGLNQEDINDFFNSETSESLLLGLIQLIKEKLFFNPLDIKGALLTSSEDMIMIDLLIKVDPSDYSISSTDFYLVFGLAFSELTFSSIIGSFLLKKGHELHHLYYEE</sequence>
<feature type="transmembrane region" description="Helical" evidence="1">
    <location>
        <begin position="128"/>
        <end position="150"/>
    </location>
</feature>
<reference evidence="2 3" key="1">
    <citation type="submission" date="2011-03" db="EMBL/GenBank/DDBJ databases">
        <title>The Genome Sequence of Gemella haemolysans M341.</title>
        <authorList>
            <consortium name="The Broad Institute Genome Sequencing Platform"/>
            <consortium name="The Broad Institute Genome Sequencing Center for Infectious Disease"/>
            <person name="Earl A."/>
            <person name="Ward D."/>
            <person name="Feldgarden M."/>
            <person name="Gevers D."/>
            <person name="Sibley C.D."/>
            <person name="Field T.R."/>
            <person name="Grinwis M."/>
            <person name="Eshaghurshan C.S."/>
            <person name="Surette M.G."/>
            <person name="Young S.K."/>
            <person name="Zeng Q."/>
            <person name="Gargeya S."/>
            <person name="Fitzgerald M."/>
            <person name="Haas B."/>
            <person name="Abouelleil A."/>
            <person name="Alvarado L."/>
            <person name="Arachchi H.M."/>
            <person name="Berlin A."/>
            <person name="Brown A."/>
            <person name="Chapman S.B."/>
            <person name="Chen Z."/>
            <person name="Dunbar C."/>
            <person name="Freedman E."/>
            <person name="Gearin G."/>
            <person name="Gellesch M."/>
            <person name="Goldberg J."/>
            <person name="Griggs A."/>
            <person name="Gujja S."/>
            <person name="Heilman E.R."/>
            <person name="Heiman D."/>
            <person name="Howarth C."/>
            <person name="Larson L."/>
            <person name="Lui A."/>
            <person name="MacDonald P.J.P."/>
            <person name="Mehta T."/>
            <person name="Montmayeur A."/>
            <person name="Murphy C."/>
            <person name="Neiman D."/>
            <person name="Pearson M."/>
            <person name="Priest M."/>
            <person name="Roberts A."/>
            <person name="Saif S."/>
            <person name="Shea T."/>
            <person name="Shenoy N."/>
            <person name="Sisk P."/>
            <person name="Stolte C."/>
            <person name="Sykes S."/>
            <person name="White J."/>
            <person name="Yandava C."/>
            <person name="Wortman J."/>
            <person name="Nusbaum C."/>
            <person name="Birren B."/>
        </authorList>
    </citation>
    <scope>NUCLEOTIDE SEQUENCE [LARGE SCALE GENOMIC DNA]</scope>
    <source>
        <strain evidence="2 3">M341</strain>
    </source>
</reference>
<evidence type="ECO:0000313" key="2">
    <source>
        <dbReference type="EMBL" id="EGF85626.1"/>
    </source>
</evidence>
<accession>A0AA87AWW9</accession>
<dbReference type="Proteomes" id="UP000004773">
    <property type="component" value="Unassembled WGS sequence"/>
</dbReference>
<comment type="caution">
    <text evidence="2">The sequence shown here is derived from an EMBL/GenBank/DDBJ whole genome shotgun (WGS) entry which is preliminary data.</text>
</comment>
<dbReference type="EMBL" id="ACRO01000007">
    <property type="protein sequence ID" value="EGF85626.1"/>
    <property type="molecule type" value="Genomic_DNA"/>
</dbReference>
<protein>
    <submittedName>
        <fullName evidence="2">Uncharacterized protein</fullName>
    </submittedName>
</protein>
<evidence type="ECO:0000313" key="3">
    <source>
        <dbReference type="Proteomes" id="UP000004773"/>
    </source>
</evidence>
<gene>
    <name evidence="2" type="ORF">HMPREF0428_00683</name>
</gene>
<dbReference type="RefSeq" id="WP_003146702.1">
    <property type="nucleotide sequence ID" value="NZ_GL883582.1"/>
</dbReference>
<proteinExistence type="predicted"/>
<name>A0AA87AWW9_9BACL</name>
<keyword evidence="1" id="KW-0472">Membrane</keyword>
<keyword evidence="1" id="KW-0812">Transmembrane</keyword>
<evidence type="ECO:0000256" key="1">
    <source>
        <dbReference type="SAM" id="Phobius"/>
    </source>
</evidence>
<keyword evidence="1" id="KW-1133">Transmembrane helix</keyword>